<accession>A0A6I4SM24</accession>
<keyword evidence="1" id="KW-0812">Transmembrane</keyword>
<proteinExistence type="predicted"/>
<gene>
    <name evidence="3" type="ORF">GRI36_08645</name>
</gene>
<keyword evidence="1" id="KW-0472">Membrane</keyword>
<protein>
    <submittedName>
        <fullName evidence="3">Pilus assembly protein</fullName>
    </submittedName>
</protein>
<feature type="domain" description="TadE-like" evidence="2">
    <location>
        <begin position="16"/>
        <end position="57"/>
    </location>
</feature>
<comment type="caution">
    <text evidence="3">The sequence shown here is derived from an EMBL/GenBank/DDBJ whole genome shotgun (WGS) entry which is preliminary data.</text>
</comment>
<feature type="transmembrane region" description="Helical" evidence="1">
    <location>
        <begin position="21"/>
        <end position="42"/>
    </location>
</feature>
<dbReference type="RefSeq" id="WP_160598089.1">
    <property type="nucleotide sequence ID" value="NZ_WTYS01000001.1"/>
</dbReference>
<dbReference type="InterPro" id="IPR012495">
    <property type="entry name" value="TadE-like_dom"/>
</dbReference>
<dbReference type="Proteomes" id="UP000468943">
    <property type="component" value="Unassembled WGS sequence"/>
</dbReference>
<reference evidence="3 4" key="1">
    <citation type="submission" date="2019-12" db="EMBL/GenBank/DDBJ databases">
        <title>Genomic-based taxomic classification of the family Erythrobacteraceae.</title>
        <authorList>
            <person name="Xu L."/>
        </authorList>
    </citation>
    <scope>NUCLEOTIDE SEQUENCE [LARGE SCALE GENOMIC DNA]</scope>
    <source>
        <strain evidence="3 4">JCM 17802</strain>
    </source>
</reference>
<evidence type="ECO:0000259" key="2">
    <source>
        <dbReference type="Pfam" id="PF07811"/>
    </source>
</evidence>
<dbReference type="EMBL" id="WTYS01000001">
    <property type="protein sequence ID" value="MXO56951.1"/>
    <property type="molecule type" value="Genomic_DNA"/>
</dbReference>
<keyword evidence="4" id="KW-1185">Reference proteome</keyword>
<name>A0A6I4SM24_9SPHN</name>
<organism evidence="3 4">
    <name type="scientific">Pontixanthobacter gangjinensis</name>
    <dbReference type="NCBI Taxonomy" id="1028742"/>
    <lineage>
        <taxon>Bacteria</taxon>
        <taxon>Pseudomonadati</taxon>
        <taxon>Pseudomonadota</taxon>
        <taxon>Alphaproteobacteria</taxon>
        <taxon>Sphingomonadales</taxon>
        <taxon>Erythrobacteraceae</taxon>
        <taxon>Pontixanthobacter</taxon>
    </lineage>
</organism>
<dbReference type="Pfam" id="PF07811">
    <property type="entry name" value="TadE"/>
    <property type="match status" value="1"/>
</dbReference>
<keyword evidence="1" id="KW-1133">Transmembrane helix</keyword>
<dbReference type="OrthoDB" id="7427721at2"/>
<evidence type="ECO:0000313" key="4">
    <source>
        <dbReference type="Proteomes" id="UP000468943"/>
    </source>
</evidence>
<evidence type="ECO:0000313" key="3">
    <source>
        <dbReference type="EMBL" id="MXO56951.1"/>
    </source>
</evidence>
<evidence type="ECO:0000256" key="1">
    <source>
        <dbReference type="SAM" id="Phobius"/>
    </source>
</evidence>
<sequence length="149" mass="16403">MIIAKLVQLRRDATAAMAVEFAILAPILITLMIGVFHTGVYMQNYNAIRSLASDGARYTMVEYQKGAEPTHEQIRSVLLATAVNAPYMLDTDRINIAVTEQTVSRVTGADELKISITYTLEDWLPFVTLPGTTLTYARPIFVVAPTIAP</sequence>
<dbReference type="AlphaFoldDB" id="A0A6I4SM24"/>